<dbReference type="Pfam" id="PF24841">
    <property type="entry name" value="DUF7719"/>
    <property type="match status" value="1"/>
</dbReference>
<feature type="transmembrane region" description="Helical" evidence="2">
    <location>
        <begin position="191"/>
        <end position="217"/>
    </location>
</feature>
<evidence type="ECO:0000313" key="5">
    <source>
        <dbReference type="Proteomes" id="UP000800041"/>
    </source>
</evidence>
<keyword evidence="2" id="KW-1133">Transmembrane helix</keyword>
<dbReference type="Proteomes" id="UP000800041">
    <property type="component" value="Unassembled WGS sequence"/>
</dbReference>
<evidence type="ECO:0000259" key="3">
    <source>
        <dbReference type="Pfam" id="PF24841"/>
    </source>
</evidence>
<accession>A0A6G1GJY9</accession>
<dbReference type="OrthoDB" id="5597489at2759"/>
<sequence>MSSSPTPRNRKERRTASRGNQTSTSNQNDMDIPLRKPDYTSKPETKTLFQIAEERQELLRQGKPFPKSLSSSNSAPNSGDGPELDLISPLAEAILYTFTLTVLHLTLDALVNQQFKQKVDWGAIIPRTLLIAPLLFVLIYSLHTETALKVPLAREAVFFATAVVGGCYMIHVVNEEGYYAVMRRAPPVGTLWVWSVIEMHVGTAVGSLGVVGGWVWWMGLAMW</sequence>
<keyword evidence="2" id="KW-0812">Transmembrane</keyword>
<dbReference type="AlphaFoldDB" id="A0A6G1GJY9"/>
<feature type="transmembrane region" description="Helical" evidence="2">
    <location>
        <begin position="123"/>
        <end position="140"/>
    </location>
</feature>
<feature type="domain" description="DUF7719" evidence="3">
    <location>
        <begin position="154"/>
        <end position="221"/>
    </location>
</feature>
<feature type="compositionally biased region" description="Basic and acidic residues" evidence="1">
    <location>
        <begin position="32"/>
        <end position="45"/>
    </location>
</feature>
<feature type="compositionally biased region" description="Polar residues" evidence="1">
    <location>
        <begin position="17"/>
        <end position="29"/>
    </location>
</feature>
<reference evidence="4" key="1">
    <citation type="journal article" date="2020" name="Stud. Mycol.">
        <title>101 Dothideomycetes genomes: a test case for predicting lifestyles and emergence of pathogens.</title>
        <authorList>
            <person name="Haridas S."/>
            <person name="Albert R."/>
            <person name="Binder M."/>
            <person name="Bloem J."/>
            <person name="Labutti K."/>
            <person name="Salamov A."/>
            <person name="Andreopoulos B."/>
            <person name="Baker S."/>
            <person name="Barry K."/>
            <person name="Bills G."/>
            <person name="Bluhm B."/>
            <person name="Cannon C."/>
            <person name="Castanera R."/>
            <person name="Culley D."/>
            <person name="Daum C."/>
            <person name="Ezra D."/>
            <person name="Gonzalez J."/>
            <person name="Henrissat B."/>
            <person name="Kuo A."/>
            <person name="Liang C."/>
            <person name="Lipzen A."/>
            <person name="Lutzoni F."/>
            <person name="Magnuson J."/>
            <person name="Mondo S."/>
            <person name="Nolan M."/>
            <person name="Ohm R."/>
            <person name="Pangilinan J."/>
            <person name="Park H.-J."/>
            <person name="Ramirez L."/>
            <person name="Alfaro M."/>
            <person name="Sun H."/>
            <person name="Tritt A."/>
            <person name="Yoshinaga Y."/>
            <person name="Zwiers L.-H."/>
            <person name="Turgeon B."/>
            <person name="Goodwin S."/>
            <person name="Spatafora J."/>
            <person name="Crous P."/>
            <person name="Grigoriev I."/>
        </authorList>
    </citation>
    <scope>NUCLEOTIDE SEQUENCE</scope>
    <source>
        <strain evidence="4">CBS 113979</strain>
    </source>
</reference>
<protein>
    <recommendedName>
        <fullName evidence="3">DUF7719 domain-containing protein</fullName>
    </recommendedName>
</protein>
<proteinExistence type="predicted"/>
<name>A0A6G1GJY9_9PEZI</name>
<feature type="region of interest" description="Disordered" evidence="1">
    <location>
        <begin position="1"/>
        <end position="53"/>
    </location>
</feature>
<dbReference type="EMBL" id="ML977203">
    <property type="protein sequence ID" value="KAF1981265.1"/>
    <property type="molecule type" value="Genomic_DNA"/>
</dbReference>
<evidence type="ECO:0000256" key="2">
    <source>
        <dbReference type="SAM" id="Phobius"/>
    </source>
</evidence>
<dbReference type="InterPro" id="IPR056136">
    <property type="entry name" value="DUF7719"/>
</dbReference>
<keyword evidence="5" id="KW-1185">Reference proteome</keyword>
<evidence type="ECO:0000256" key="1">
    <source>
        <dbReference type="SAM" id="MobiDB-lite"/>
    </source>
</evidence>
<gene>
    <name evidence="4" type="ORF">K402DRAFT_398703</name>
</gene>
<evidence type="ECO:0000313" key="4">
    <source>
        <dbReference type="EMBL" id="KAF1981265.1"/>
    </source>
</evidence>
<keyword evidence="2" id="KW-0472">Membrane</keyword>
<dbReference type="PANTHER" id="PTHR37846:SF1">
    <property type="entry name" value="DEACETYLASE-LIKE PROTEIN"/>
    <property type="match status" value="1"/>
</dbReference>
<organism evidence="4 5">
    <name type="scientific">Aulographum hederae CBS 113979</name>
    <dbReference type="NCBI Taxonomy" id="1176131"/>
    <lineage>
        <taxon>Eukaryota</taxon>
        <taxon>Fungi</taxon>
        <taxon>Dikarya</taxon>
        <taxon>Ascomycota</taxon>
        <taxon>Pezizomycotina</taxon>
        <taxon>Dothideomycetes</taxon>
        <taxon>Pleosporomycetidae</taxon>
        <taxon>Aulographales</taxon>
        <taxon>Aulographaceae</taxon>
    </lineage>
</organism>
<feature type="transmembrane region" description="Helical" evidence="2">
    <location>
        <begin position="152"/>
        <end position="171"/>
    </location>
</feature>
<dbReference type="PANTHER" id="PTHR37846">
    <property type="entry name" value="YALI0B21296P"/>
    <property type="match status" value="1"/>
</dbReference>